<evidence type="ECO:0000313" key="4">
    <source>
        <dbReference type="Proteomes" id="UP001362999"/>
    </source>
</evidence>
<dbReference type="InterPro" id="IPR052220">
    <property type="entry name" value="METTL25"/>
</dbReference>
<dbReference type="Proteomes" id="UP001362999">
    <property type="component" value="Unassembled WGS sequence"/>
</dbReference>
<dbReference type="SUPFAM" id="SSF53335">
    <property type="entry name" value="S-adenosyl-L-methionine-dependent methyltransferases"/>
    <property type="match status" value="1"/>
</dbReference>
<reference evidence="3 4" key="1">
    <citation type="journal article" date="2024" name="J Genomics">
        <title>Draft genome sequencing and assembly of Favolaschia claudopus CIRM-BRFM 2984 isolated from oak limbs.</title>
        <authorList>
            <person name="Navarro D."/>
            <person name="Drula E."/>
            <person name="Chaduli D."/>
            <person name="Cazenave R."/>
            <person name="Ahrendt S."/>
            <person name="Wang J."/>
            <person name="Lipzen A."/>
            <person name="Daum C."/>
            <person name="Barry K."/>
            <person name="Grigoriev I.V."/>
            <person name="Favel A."/>
            <person name="Rosso M.N."/>
            <person name="Martin F."/>
        </authorList>
    </citation>
    <scope>NUCLEOTIDE SEQUENCE [LARGE SCALE GENOMIC DNA]</scope>
    <source>
        <strain evidence="3 4">CIRM-BRFM 2984</strain>
    </source>
</reference>
<dbReference type="Pfam" id="PF13679">
    <property type="entry name" value="Methyltransf_32"/>
    <property type="match status" value="1"/>
</dbReference>
<gene>
    <name evidence="3" type="ORF">R3P38DRAFT_2965679</name>
</gene>
<evidence type="ECO:0000256" key="1">
    <source>
        <dbReference type="SAM" id="MobiDB-lite"/>
    </source>
</evidence>
<sequence>MNLDAARQLITSPLVDSLLFTHPNDLSSTVSPPDIPFREPWWAWTRDTDSCRWIQLLEYYNDPSQRSDWDIPLELRELIDQLTKLALPRDPIHVVTDPPLELSSRGMSPKKAHEVFQSVAYISSLLNSVGIDPRRTRIVDIGAGQAYLTRGLQIHLGTTHLLALDSSEVQTQGAQRRQDQSGTSITQKTIHITPTTLCESIDEWVQAEDAERQEAEGEPAPVVLVALHACGSLTPDILRAFFVQRNNNASMKDRRLWAPVAVIAVGCCYNLLAPQDFPLSKRLTEASPPIRLPTSAYHMAAQIPAQWFRSQEAREDATLALRKVVWRAIIGARFTKRLRETNQEERGEQGQAREQEQDGVKTDGTGDRPVMRRLGRLNNNVYEDWKTFARVAEERIGPLREGGSASSDTSDTELELDAEERKLISELEVLHVLRCIIGPVVESLIIMDREQWVQEQLDEEKARRDGEMDMAHGSMQVELVNLFDQATGSGRNIALVLRPPSSTE</sequence>
<feature type="compositionally biased region" description="Basic and acidic residues" evidence="1">
    <location>
        <begin position="340"/>
        <end position="370"/>
    </location>
</feature>
<dbReference type="PANTHER" id="PTHR12496:SF0">
    <property type="entry name" value="METHYLTRANSFERASE DOMAIN-CONTAINING PROTEIN"/>
    <property type="match status" value="1"/>
</dbReference>
<feature type="domain" description="Methyltransferase" evidence="2">
    <location>
        <begin position="110"/>
        <end position="274"/>
    </location>
</feature>
<accession>A0AAW0B5V3</accession>
<dbReference type="InterPro" id="IPR025714">
    <property type="entry name" value="Methyltranfer_dom"/>
</dbReference>
<evidence type="ECO:0000313" key="3">
    <source>
        <dbReference type="EMBL" id="KAK7021221.1"/>
    </source>
</evidence>
<keyword evidence="4" id="KW-1185">Reference proteome</keyword>
<protein>
    <submittedName>
        <fullName evidence="3">Methyltranfer-dom domain-containing protein</fullName>
    </submittedName>
</protein>
<evidence type="ECO:0000259" key="2">
    <source>
        <dbReference type="Pfam" id="PF13679"/>
    </source>
</evidence>
<dbReference type="AlphaFoldDB" id="A0AAW0B5V3"/>
<organism evidence="3 4">
    <name type="scientific">Favolaschia claudopus</name>
    <dbReference type="NCBI Taxonomy" id="2862362"/>
    <lineage>
        <taxon>Eukaryota</taxon>
        <taxon>Fungi</taxon>
        <taxon>Dikarya</taxon>
        <taxon>Basidiomycota</taxon>
        <taxon>Agaricomycotina</taxon>
        <taxon>Agaricomycetes</taxon>
        <taxon>Agaricomycetidae</taxon>
        <taxon>Agaricales</taxon>
        <taxon>Marasmiineae</taxon>
        <taxon>Mycenaceae</taxon>
        <taxon>Favolaschia</taxon>
    </lineage>
</organism>
<dbReference type="InterPro" id="IPR029063">
    <property type="entry name" value="SAM-dependent_MTases_sf"/>
</dbReference>
<proteinExistence type="predicted"/>
<feature type="region of interest" description="Disordered" evidence="1">
    <location>
        <begin position="340"/>
        <end position="371"/>
    </location>
</feature>
<name>A0AAW0B5V3_9AGAR</name>
<comment type="caution">
    <text evidence="3">The sequence shown here is derived from an EMBL/GenBank/DDBJ whole genome shotgun (WGS) entry which is preliminary data.</text>
</comment>
<dbReference type="PANTHER" id="PTHR12496">
    <property type="entry name" value="CGI-41 METHYLTRANSFERASE"/>
    <property type="match status" value="1"/>
</dbReference>
<dbReference type="EMBL" id="JAWWNJ010000039">
    <property type="protein sequence ID" value="KAK7021221.1"/>
    <property type="molecule type" value="Genomic_DNA"/>
</dbReference>